<dbReference type="InterPro" id="IPR018841">
    <property type="entry name" value="DUF2442"/>
</dbReference>
<name>K9W4J3_9CYAN</name>
<organism evidence="1 2">
    <name type="scientific">Crinalium epipsammum PCC 9333</name>
    <dbReference type="NCBI Taxonomy" id="1173022"/>
    <lineage>
        <taxon>Bacteria</taxon>
        <taxon>Bacillati</taxon>
        <taxon>Cyanobacteriota</taxon>
        <taxon>Cyanophyceae</taxon>
        <taxon>Gomontiellales</taxon>
        <taxon>Gomontiellaceae</taxon>
        <taxon>Crinalium</taxon>
    </lineage>
</organism>
<evidence type="ECO:0000313" key="1">
    <source>
        <dbReference type="EMBL" id="AFZ14662.1"/>
    </source>
</evidence>
<protein>
    <recommendedName>
        <fullName evidence="3">DUF2442 domain-containing protein</fullName>
    </recommendedName>
</protein>
<evidence type="ECO:0000313" key="2">
    <source>
        <dbReference type="Proteomes" id="UP000010472"/>
    </source>
</evidence>
<dbReference type="OrthoDB" id="162796at2"/>
<evidence type="ECO:0008006" key="3">
    <source>
        <dbReference type="Google" id="ProtNLM"/>
    </source>
</evidence>
<dbReference type="eggNOG" id="ENOG50330DP">
    <property type="taxonomic scope" value="Bacteria"/>
</dbReference>
<dbReference type="EMBL" id="CP003620">
    <property type="protein sequence ID" value="AFZ14662.1"/>
    <property type="molecule type" value="Genomic_DNA"/>
</dbReference>
<dbReference type="Gene3D" id="3.30.2020.10">
    <property type="entry name" value="NE0471-like N-terminal domain"/>
    <property type="match status" value="1"/>
</dbReference>
<keyword evidence="2" id="KW-1185">Reference proteome</keyword>
<dbReference type="Proteomes" id="UP000010472">
    <property type="component" value="Chromosome"/>
</dbReference>
<dbReference type="KEGG" id="cep:Cri9333_3853"/>
<proteinExistence type="predicted"/>
<dbReference type="STRING" id="1173022.Cri9333_3853"/>
<dbReference type="PATRIC" id="fig|1173022.3.peg.4153"/>
<dbReference type="HOGENOM" id="CLU_153045_0_0_3"/>
<dbReference type="AlphaFoldDB" id="K9W4J3"/>
<gene>
    <name evidence="1" type="ORF">Cri9333_3853</name>
</gene>
<reference evidence="1 2" key="1">
    <citation type="submission" date="2012-06" db="EMBL/GenBank/DDBJ databases">
        <title>Finished chromosome of genome of Crinalium epipsammum PCC 9333.</title>
        <authorList>
            <consortium name="US DOE Joint Genome Institute"/>
            <person name="Gugger M."/>
            <person name="Coursin T."/>
            <person name="Rippka R."/>
            <person name="Tandeau De Marsac N."/>
            <person name="Huntemann M."/>
            <person name="Wei C.-L."/>
            <person name="Han J."/>
            <person name="Detter J.C."/>
            <person name="Han C."/>
            <person name="Tapia R."/>
            <person name="Davenport K."/>
            <person name="Daligault H."/>
            <person name="Erkkila T."/>
            <person name="Gu W."/>
            <person name="Munk A.C.C."/>
            <person name="Teshima H."/>
            <person name="Xu Y."/>
            <person name="Chain P."/>
            <person name="Chen A."/>
            <person name="Krypides N."/>
            <person name="Mavromatis K."/>
            <person name="Markowitz V."/>
            <person name="Szeto E."/>
            <person name="Ivanova N."/>
            <person name="Mikhailova N."/>
            <person name="Ovchinnikova G."/>
            <person name="Pagani I."/>
            <person name="Pati A."/>
            <person name="Goodwin L."/>
            <person name="Peters L."/>
            <person name="Pitluck S."/>
            <person name="Woyke T."/>
            <person name="Kerfeld C."/>
        </authorList>
    </citation>
    <scope>NUCLEOTIDE SEQUENCE [LARGE SCALE GENOMIC DNA]</scope>
    <source>
        <strain evidence="1 2">PCC 9333</strain>
    </source>
</reference>
<sequence length="118" mass="13819">MLKDIIAVQPKTGYQLYLKFEDGSEGIVDISQLIKFTGVFADLQNLDYFQQVKVNPEWGTIYWDNDADLDPDVLYSVVTEQPDEFEQRHQMMIEKGYDTPEKILKLIQQVKLEMLKEI</sequence>
<dbReference type="InterPro" id="IPR036782">
    <property type="entry name" value="NE0471-like_N"/>
</dbReference>
<accession>K9W4J3</accession>
<dbReference type="Pfam" id="PF10387">
    <property type="entry name" value="DUF2442"/>
    <property type="match status" value="1"/>
</dbReference>
<dbReference type="SUPFAM" id="SSF143880">
    <property type="entry name" value="NE0471 N-terminal domain-like"/>
    <property type="match status" value="1"/>
</dbReference>